<evidence type="ECO:0000259" key="6">
    <source>
        <dbReference type="PROSITE" id="PS50983"/>
    </source>
</evidence>
<organism evidence="7 8">
    <name type="scientific">Oceanobacillus indicireducens</name>
    <dbReference type="NCBI Taxonomy" id="1004261"/>
    <lineage>
        <taxon>Bacteria</taxon>
        <taxon>Bacillati</taxon>
        <taxon>Bacillota</taxon>
        <taxon>Bacilli</taxon>
        <taxon>Bacillales</taxon>
        <taxon>Bacillaceae</taxon>
        <taxon>Oceanobacillus</taxon>
    </lineage>
</organism>
<dbReference type="PROSITE" id="PS51257">
    <property type="entry name" value="PROKAR_LIPOPROTEIN"/>
    <property type="match status" value="1"/>
</dbReference>
<dbReference type="InterPro" id="IPR002491">
    <property type="entry name" value="ABC_transptr_periplasmic_BD"/>
</dbReference>
<dbReference type="Proteomes" id="UP000624041">
    <property type="component" value="Unassembled WGS sequence"/>
</dbReference>
<dbReference type="RefSeq" id="WP_188857858.1">
    <property type="nucleotide sequence ID" value="NZ_BMOS01000018.1"/>
</dbReference>
<evidence type="ECO:0000256" key="2">
    <source>
        <dbReference type="ARBA" id="ARBA00022729"/>
    </source>
</evidence>
<dbReference type="InterPro" id="IPR050902">
    <property type="entry name" value="ABC_Transporter_SBP"/>
</dbReference>
<dbReference type="GO" id="GO:0071281">
    <property type="term" value="P:cellular response to iron ion"/>
    <property type="evidence" value="ECO:0007669"/>
    <property type="project" value="TreeGrafter"/>
</dbReference>
<dbReference type="EMBL" id="BMOS01000018">
    <property type="protein sequence ID" value="GGN60739.1"/>
    <property type="molecule type" value="Genomic_DNA"/>
</dbReference>
<keyword evidence="2 5" id="KW-0732">Signal</keyword>
<dbReference type="PROSITE" id="PS50983">
    <property type="entry name" value="FE_B12_PBP"/>
    <property type="match status" value="1"/>
</dbReference>
<feature type="domain" description="Fe/B12 periplasmic-binding" evidence="6">
    <location>
        <begin position="70"/>
        <end position="326"/>
    </location>
</feature>
<feature type="coiled-coil region" evidence="3">
    <location>
        <begin position="171"/>
        <end position="208"/>
    </location>
</feature>
<dbReference type="Pfam" id="PF01497">
    <property type="entry name" value="Peripla_BP_2"/>
    <property type="match status" value="1"/>
</dbReference>
<dbReference type="FunFam" id="3.40.50.1980:FF:000035">
    <property type="entry name" value="Iron ABC transporter substrate-binding protein"/>
    <property type="match status" value="1"/>
</dbReference>
<reference evidence="7" key="2">
    <citation type="submission" date="2020-09" db="EMBL/GenBank/DDBJ databases">
        <authorList>
            <person name="Sun Q."/>
            <person name="Ohkuma M."/>
        </authorList>
    </citation>
    <scope>NUCLEOTIDE SEQUENCE</scope>
    <source>
        <strain evidence="7">JCM 17251</strain>
    </source>
</reference>
<evidence type="ECO:0000256" key="4">
    <source>
        <dbReference type="SAM" id="MobiDB-lite"/>
    </source>
</evidence>
<dbReference type="NCBIfam" id="NF038402">
    <property type="entry name" value="TroA_like"/>
    <property type="match status" value="1"/>
</dbReference>
<gene>
    <name evidence="7" type="primary">yvrC</name>
    <name evidence="7" type="ORF">GCM10007971_25020</name>
</gene>
<feature type="signal peptide" evidence="5">
    <location>
        <begin position="1"/>
        <end position="24"/>
    </location>
</feature>
<protein>
    <submittedName>
        <fullName evidence="7">ABC transporter substrate-binding lipoprotein YvrC</fullName>
    </submittedName>
</protein>
<dbReference type="SUPFAM" id="SSF53807">
    <property type="entry name" value="Helical backbone' metal receptor"/>
    <property type="match status" value="1"/>
</dbReference>
<sequence>MKRLWQGLLLAFLLSLLVACGQVATDNEDATGNTGNEEATEEESTNSDLYPLTLTDAIDNEITLEEEPERIVSLIPSNTEITFALGKGERIVGVSDHDNYPEEVQEIEKIGGMELNVELILSLDPDIVLAHELGVSSSQEAFEQLETAGIPVFVVQDAQDIASTYETIETIGQVIGSKEEAEELIAEMEAEFEEIRELTSEIAEEDIRTVFFENSPAPDIYTAGQHTFIHELLEMIHAENAAGEHEGWLALDPEEIIELNPDVIITSYGAYIENPEEEVLSRNGFDVVEAVANERVYDIDADLITRSGPRLTEGAKELAEAVYPELFDEE</sequence>
<comment type="caution">
    <text evidence="7">The sequence shown here is derived from an EMBL/GenBank/DDBJ whole genome shotgun (WGS) entry which is preliminary data.</text>
</comment>
<evidence type="ECO:0000313" key="7">
    <source>
        <dbReference type="EMBL" id="GGN60739.1"/>
    </source>
</evidence>
<keyword evidence="7" id="KW-0449">Lipoprotein</keyword>
<dbReference type="PANTHER" id="PTHR30535:SF34">
    <property type="entry name" value="MOLYBDATE-BINDING PROTEIN MOLA"/>
    <property type="match status" value="1"/>
</dbReference>
<evidence type="ECO:0000313" key="8">
    <source>
        <dbReference type="Proteomes" id="UP000624041"/>
    </source>
</evidence>
<dbReference type="Gene3D" id="3.40.50.1980">
    <property type="entry name" value="Nitrogenase molybdenum iron protein domain"/>
    <property type="match status" value="2"/>
</dbReference>
<evidence type="ECO:0000256" key="1">
    <source>
        <dbReference type="ARBA" id="ARBA00008814"/>
    </source>
</evidence>
<proteinExistence type="inferred from homology"/>
<comment type="similarity">
    <text evidence="1">Belongs to the bacterial solute-binding protein 8 family.</text>
</comment>
<feature type="region of interest" description="Disordered" evidence="4">
    <location>
        <begin position="26"/>
        <end position="47"/>
    </location>
</feature>
<reference evidence="7" key="1">
    <citation type="journal article" date="2014" name="Int. J. Syst. Evol. Microbiol.">
        <title>Complete genome sequence of Corynebacterium casei LMG S-19264T (=DSM 44701T), isolated from a smear-ripened cheese.</title>
        <authorList>
            <consortium name="US DOE Joint Genome Institute (JGI-PGF)"/>
            <person name="Walter F."/>
            <person name="Albersmeier A."/>
            <person name="Kalinowski J."/>
            <person name="Ruckert C."/>
        </authorList>
    </citation>
    <scope>NUCLEOTIDE SEQUENCE</scope>
    <source>
        <strain evidence="7">JCM 17251</strain>
    </source>
</reference>
<evidence type="ECO:0000256" key="5">
    <source>
        <dbReference type="SAM" id="SignalP"/>
    </source>
</evidence>
<accession>A0A917Y195</accession>
<feature type="chain" id="PRO_5036897078" evidence="5">
    <location>
        <begin position="25"/>
        <end position="330"/>
    </location>
</feature>
<dbReference type="PANTHER" id="PTHR30535">
    <property type="entry name" value="VITAMIN B12-BINDING PROTEIN"/>
    <property type="match status" value="1"/>
</dbReference>
<keyword evidence="8" id="KW-1185">Reference proteome</keyword>
<keyword evidence="3" id="KW-0175">Coiled coil</keyword>
<dbReference type="AlphaFoldDB" id="A0A917Y195"/>
<evidence type="ECO:0000256" key="3">
    <source>
        <dbReference type="SAM" id="Coils"/>
    </source>
</evidence>
<dbReference type="CDD" id="cd01143">
    <property type="entry name" value="YvrC"/>
    <property type="match status" value="1"/>
</dbReference>
<dbReference type="InterPro" id="IPR054828">
    <property type="entry name" value="Vit_B12_bind_prot"/>
</dbReference>
<name>A0A917Y195_9BACI</name>